<comment type="subcellular location">
    <subcellularLocation>
        <location evidence="2">Cytoplasm</location>
    </subcellularLocation>
    <subcellularLocation>
        <location evidence="1">Nucleus</location>
    </subcellularLocation>
</comment>
<accession>A0A6P5Q9B0</accession>
<organism evidence="20 21">
    <name type="scientific">Mus caroli</name>
    <name type="common">Ryukyu mouse</name>
    <name type="synonym">Ricefield mouse</name>
    <dbReference type="NCBI Taxonomy" id="10089"/>
    <lineage>
        <taxon>Eukaryota</taxon>
        <taxon>Metazoa</taxon>
        <taxon>Chordata</taxon>
        <taxon>Craniata</taxon>
        <taxon>Vertebrata</taxon>
        <taxon>Euteleostomi</taxon>
        <taxon>Mammalia</taxon>
        <taxon>Eutheria</taxon>
        <taxon>Euarchontoglires</taxon>
        <taxon>Glires</taxon>
        <taxon>Rodentia</taxon>
        <taxon>Myomorpha</taxon>
        <taxon>Muroidea</taxon>
        <taxon>Muridae</taxon>
        <taxon>Murinae</taxon>
        <taxon>Mus</taxon>
        <taxon>Mus</taxon>
    </lineage>
</organism>
<dbReference type="GeneID" id="110300700"/>
<sequence length="534" mass="58292">MADAACLALRLLAALREEEARAVEELLRLGADPNLVLDDGAAAVHLAARASHPRALHCLRMLLRWGADPNALSAEGLTPVHVAAAWGCCGALELLLSRGGDPTLRDQDGLRPLDWALQQRHNNCARVLQELDTPTQPDETREPTETLHVAQGSFETETCQGPALAGSSGVSQDSELHMHRAELEVEAVEVAVHPQSSEATENSDYSSDASFVTALEDSLQPGRPGGALELVAGLWVTRGAVSAGKGAPNCQPQVLTLTARETDKPVLPGDGDLGASHPHSSVPPMSDLQLLQALRALGYSPGPVTPFTRGHYLRRLQEAQASRADVGHSQELAEALRTGTIPDCQVDEEALAQCFQRLDPLKKWREGITKSSFTYLLLDPRLTKDLPARASSLTLAECLQCFVRAIFYVGKGTRARPDAHLWEALGYHNQPRKQVCPKVRRILDIWDSGRGIISLHCFQHVVAMEAYTREACLLDALGLQTLTNQKQGHYYGVVAHWPPPRRRRLGVHLLQRALLVFLAEGERELRPQDIQARG</sequence>
<evidence type="ECO:0000256" key="3">
    <source>
        <dbReference type="ARBA" id="ARBA00022490"/>
    </source>
</evidence>
<dbReference type="Pfam" id="PF22945">
    <property type="entry name" value="LEM-3_GIY-YIG"/>
    <property type="match status" value="1"/>
</dbReference>
<dbReference type="Gene3D" id="1.10.720.40">
    <property type="match status" value="1"/>
</dbReference>
<evidence type="ECO:0000256" key="5">
    <source>
        <dbReference type="ARBA" id="ARBA00022737"/>
    </source>
</evidence>
<evidence type="ECO:0000256" key="7">
    <source>
        <dbReference type="ARBA" id="ARBA00022763"/>
    </source>
</evidence>
<dbReference type="CTD" id="126549"/>
<dbReference type="SMART" id="SM00248">
    <property type="entry name" value="ANK"/>
    <property type="match status" value="4"/>
</dbReference>
<evidence type="ECO:0000256" key="9">
    <source>
        <dbReference type="ARBA" id="ARBA00023043"/>
    </source>
</evidence>
<feature type="repeat" description="ANK" evidence="17">
    <location>
        <begin position="39"/>
        <end position="74"/>
    </location>
</feature>
<dbReference type="Pfam" id="PF03020">
    <property type="entry name" value="LEM"/>
    <property type="match status" value="1"/>
</dbReference>
<keyword evidence="20" id="KW-1185">Reference proteome</keyword>
<dbReference type="GO" id="GO:1905456">
    <property type="term" value="P:regulation of lymphoid progenitor cell differentiation"/>
    <property type="evidence" value="ECO:0007669"/>
    <property type="project" value="Ensembl"/>
</dbReference>
<evidence type="ECO:0000256" key="6">
    <source>
        <dbReference type="ARBA" id="ARBA00022759"/>
    </source>
</evidence>
<reference evidence="21" key="1">
    <citation type="submission" date="2025-08" db="UniProtKB">
        <authorList>
            <consortium name="RefSeq"/>
        </authorList>
    </citation>
    <scope>IDENTIFICATION</scope>
</reference>
<dbReference type="SUPFAM" id="SSF48403">
    <property type="entry name" value="Ankyrin repeat"/>
    <property type="match status" value="1"/>
</dbReference>
<evidence type="ECO:0000259" key="18">
    <source>
        <dbReference type="PROSITE" id="PS50164"/>
    </source>
</evidence>
<evidence type="ECO:0000256" key="4">
    <source>
        <dbReference type="ARBA" id="ARBA00022722"/>
    </source>
</evidence>
<dbReference type="SUPFAM" id="SSF63451">
    <property type="entry name" value="LEM domain"/>
    <property type="match status" value="1"/>
</dbReference>
<evidence type="ECO:0000256" key="14">
    <source>
        <dbReference type="ARBA" id="ARBA00074559"/>
    </source>
</evidence>
<dbReference type="PANTHER" id="PTHR46427:SF1">
    <property type="entry name" value="ANKYRIN REPEAT AND LEM DOMAIN-CONTAINING PROTEIN 1"/>
    <property type="match status" value="1"/>
</dbReference>
<dbReference type="GO" id="GO:0000287">
    <property type="term" value="F:magnesium ion binding"/>
    <property type="evidence" value="ECO:0007669"/>
    <property type="project" value="Ensembl"/>
</dbReference>
<keyword evidence="3" id="KW-0963">Cytoplasm</keyword>
<dbReference type="InterPro" id="IPR003887">
    <property type="entry name" value="LEM_dom"/>
</dbReference>
<comment type="subunit">
    <text evidence="13">Interacts (via LEM domain) with BANF1; the interaction may favor BANF1 dimerization.</text>
</comment>
<dbReference type="GO" id="GO:0030145">
    <property type="term" value="F:manganese ion binding"/>
    <property type="evidence" value="ECO:0007669"/>
    <property type="project" value="Ensembl"/>
</dbReference>
<dbReference type="GO" id="GO:0016787">
    <property type="term" value="F:hydrolase activity"/>
    <property type="evidence" value="ECO:0007669"/>
    <property type="project" value="UniProtKB-KW"/>
</dbReference>
<protein>
    <recommendedName>
        <fullName evidence="14">Ankyrin repeat and LEM domain-containing protein 1</fullName>
    </recommendedName>
    <alternativeName>
        <fullName evidence="15">Ankyrin repeat domain-containing protein 41</fullName>
    </alternativeName>
    <alternativeName>
        <fullName evidence="16">LEM-domain containing protein 3</fullName>
    </alternativeName>
</protein>
<evidence type="ECO:0000313" key="20">
    <source>
        <dbReference type="Proteomes" id="UP000515126"/>
    </source>
</evidence>
<dbReference type="KEGG" id="mcal:110300700"/>
<evidence type="ECO:0000256" key="17">
    <source>
        <dbReference type="PROSITE-ProRule" id="PRU00023"/>
    </source>
</evidence>
<evidence type="ECO:0000256" key="15">
    <source>
        <dbReference type="ARBA" id="ARBA00078885"/>
    </source>
</evidence>
<dbReference type="PROSITE" id="PS50164">
    <property type="entry name" value="GIY_YIG"/>
    <property type="match status" value="1"/>
</dbReference>
<name>A0A6P5Q9B0_MUSCR</name>
<evidence type="ECO:0000256" key="10">
    <source>
        <dbReference type="ARBA" id="ARBA00023204"/>
    </source>
</evidence>
<dbReference type="PROSITE" id="PS50297">
    <property type="entry name" value="ANK_REP_REGION"/>
    <property type="match status" value="2"/>
</dbReference>
<feature type="repeat" description="ANK" evidence="17">
    <location>
        <begin position="75"/>
        <end position="107"/>
    </location>
</feature>
<dbReference type="GO" id="GO:0005829">
    <property type="term" value="C:cytosol"/>
    <property type="evidence" value="ECO:0007669"/>
    <property type="project" value="Ensembl"/>
</dbReference>
<evidence type="ECO:0000256" key="1">
    <source>
        <dbReference type="ARBA" id="ARBA00004123"/>
    </source>
</evidence>
<evidence type="ECO:0000256" key="16">
    <source>
        <dbReference type="ARBA" id="ARBA00083007"/>
    </source>
</evidence>
<keyword evidence="10" id="KW-0234">DNA repair</keyword>
<keyword evidence="4" id="KW-0540">Nuclease</keyword>
<dbReference type="PROSITE" id="PS50088">
    <property type="entry name" value="ANK_REPEAT"/>
    <property type="match status" value="2"/>
</dbReference>
<keyword evidence="11" id="KW-0539">Nucleus</keyword>
<gene>
    <name evidence="21" type="primary">Ankle1</name>
</gene>
<keyword evidence="5" id="KW-0677">Repeat</keyword>
<feature type="domain" description="GIY-YIG" evidence="18">
    <location>
        <begin position="370"/>
        <end position="485"/>
    </location>
</feature>
<dbReference type="InterPro" id="IPR036770">
    <property type="entry name" value="Ankyrin_rpt-contain_sf"/>
</dbReference>
<dbReference type="InterPro" id="IPR002110">
    <property type="entry name" value="Ankyrin_rpt"/>
</dbReference>
<dbReference type="GO" id="GO:0004520">
    <property type="term" value="F:DNA endonuclease activity"/>
    <property type="evidence" value="ECO:0007669"/>
    <property type="project" value="Ensembl"/>
</dbReference>
<evidence type="ECO:0000313" key="21">
    <source>
        <dbReference type="RefSeq" id="XP_021026614.1"/>
    </source>
</evidence>
<keyword evidence="7" id="KW-0227">DNA damage</keyword>
<proteinExistence type="predicted"/>
<dbReference type="GO" id="GO:0030496">
    <property type="term" value="C:midbody"/>
    <property type="evidence" value="ECO:0007669"/>
    <property type="project" value="Ensembl"/>
</dbReference>
<dbReference type="Proteomes" id="UP000515126">
    <property type="component" value="Chromosome 8"/>
</dbReference>
<dbReference type="RefSeq" id="XP_021026614.1">
    <property type="nucleotide sequence ID" value="XM_021170955.1"/>
</dbReference>
<evidence type="ECO:0000256" key="12">
    <source>
        <dbReference type="ARBA" id="ARBA00060026"/>
    </source>
</evidence>
<dbReference type="InterPro" id="IPR034998">
    <property type="entry name" value="ANKLE1"/>
</dbReference>
<keyword evidence="6" id="KW-0255">Endonuclease</keyword>
<evidence type="ECO:0000256" key="2">
    <source>
        <dbReference type="ARBA" id="ARBA00004496"/>
    </source>
</evidence>
<evidence type="ECO:0000259" key="19">
    <source>
        <dbReference type="PROSITE" id="PS50954"/>
    </source>
</evidence>
<evidence type="ECO:0000256" key="8">
    <source>
        <dbReference type="ARBA" id="ARBA00022801"/>
    </source>
</evidence>
<comment type="function">
    <text evidence="12">Endonuclease that probably plays a role in the DNA damage response and DNA repair.</text>
</comment>
<dbReference type="PROSITE" id="PS50954">
    <property type="entry name" value="LEM"/>
    <property type="match status" value="1"/>
</dbReference>
<dbReference type="PANTHER" id="PTHR46427">
    <property type="entry name" value="ANKYRIN REPEAT AND LEM DOMAIN-CONTAINING PROTEIN 1"/>
    <property type="match status" value="1"/>
</dbReference>
<dbReference type="AlphaFoldDB" id="A0A6P5Q9B0"/>
<dbReference type="Gene3D" id="1.25.40.20">
    <property type="entry name" value="Ankyrin repeat-containing domain"/>
    <property type="match status" value="1"/>
</dbReference>
<dbReference type="GO" id="GO:0045950">
    <property type="term" value="P:negative regulation of mitotic recombination"/>
    <property type="evidence" value="ECO:0007669"/>
    <property type="project" value="Ensembl"/>
</dbReference>
<dbReference type="GO" id="GO:0006611">
    <property type="term" value="P:protein export from nucleus"/>
    <property type="evidence" value="ECO:0007669"/>
    <property type="project" value="Ensembl"/>
</dbReference>
<dbReference type="GO" id="GO:0000724">
    <property type="term" value="P:double-strand break repair via homologous recombination"/>
    <property type="evidence" value="ECO:0007669"/>
    <property type="project" value="TreeGrafter"/>
</dbReference>
<dbReference type="Pfam" id="PF12796">
    <property type="entry name" value="Ank_2"/>
    <property type="match status" value="1"/>
</dbReference>
<dbReference type="GO" id="GO:0050897">
    <property type="term" value="F:cobalt ion binding"/>
    <property type="evidence" value="ECO:0007669"/>
    <property type="project" value="Ensembl"/>
</dbReference>
<evidence type="ECO:0000256" key="13">
    <source>
        <dbReference type="ARBA" id="ARBA00064172"/>
    </source>
</evidence>
<feature type="domain" description="LEM" evidence="19">
    <location>
        <begin position="279"/>
        <end position="323"/>
    </location>
</feature>
<dbReference type="FunFam" id="1.25.40.20:FF:000627">
    <property type="entry name" value="Ankyrin repeat and LEM domain containing 1"/>
    <property type="match status" value="1"/>
</dbReference>
<dbReference type="GO" id="GO:0005654">
    <property type="term" value="C:nucleoplasm"/>
    <property type="evidence" value="ECO:0007669"/>
    <property type="project" value="Ensembl"/>
</dbReference>
<dbReference type="GO" id="GO:0000712">
    <property type="term" value="P:resolution of meiotic recombination intermediates"/>
    <property type="evidence" value="ECO:0007669"/>
    <property type="project" value="TreeGrafter"/>
</dbReference>
<keyword evidence="9 17" id="KW-0040">ANK repeat</keyword>
<dbReference type="InterPro" id="IPR000305">
    <property type="entry name" value="GIY-YIG_endonuc"/>
</dbReference>
<dbReference type="CDD" id="cd10454">
    <property type="entry name" value="GIY-YIG_COG3680_Meta"/>
    <property type="match status" value="1"/>
</dbReference>
<dbReference type="InterPro" id="IPR011015">
    <property type="entry name" value="LEM/LEM-like_dom_sf"/>
</dbReference>
<evidence type="ECO:0000256" key="11">
    <source>
        <dbReference type="ARBA" id="ARBA00023242"/>
    </source>
</evidence>
<keyword evidence="8" id="KW-0378">Hydrolase</keyword>
<dbReference type="GO" id="GO:1905453">
    <property type="term" value="P:regulation of myeloid progenitor cell differentiation"/>
    <property type="evidence" value="ECO:0007669"/>
    <property type="project" value="Ensembl"/>
</dbReference>